<dbReference type="EMBL" id="DVMW01000031">
    <property type="protein sequence ID" value="HIU35974.1"/>
    <property type="molecule type" value="Genomic_DNA"/>
</dbReference>
<sequence length="773" mass="80816">MAQTAAWTQEKVLEAARSLPRPVRAAAAHIAAFLCGLLLSSVRLGEAAPFGLGFLAGVPAGYLFSAGAGAAAGYLLTLDSVSALRYVAALLSAGVLARLFREFERLQGFSLTAPCTAAGVCLLTGLAALAATGVSPAAVGSLLAESAAAFACAWAFAGLFSAVRAALPGGAVSIRELWKALLGVFLLLLSIADAALLGVAVSRVAAVWLVLAAAQLLQAPGGAAAGGLAAFAFLLDPALGLSALSFGAAGLAAGFAAGEKRVRAGAAGFLALCAGLLLTGGGLAQAAEALLGTGLFLLTPSALLRTAERRISLRPVPQKQPPETRAVLSRLSGAVHAVDEMAQSVKSVSALLETTTDRGAAVTVRVYEAVCADCGRHELCWGRARRETLGEFDAARRTLSCGEALTPKTLPAGLSSRCIKATSLCEAFTSQYIRATERTAAQMKINEVRRVTAEQFDSLCDMLRAFSAELGAELRFDETAAKRAETVLRERFGCPAEEVQCTCSADDRLHMRLVFADAKAVPPKKELQAALEAAAGRSLEPPVLQPQEEGLCVTFCERTAFCVEVGTARRAADAQKRCGDSFETFYDGCGGFVAVLSDGMGQGARAAVDSTLTVTLFAKLCKAGVRFDSALRLVNAALMLKSAEESLATLDVVRFDLYTGEAAFYKAGAAKSLVFHAGVCREVRRASLPAGILREVRFAEDRETLQSGDLVVLASDGVFDADKGKLTRSLPALREKPCPAAAERLLELAAKPGAHRRDDMTVLVFRLRRSRKK</sequence>
<feature type="transmembrane region" description="Helical" evidence="2">
    <location>
        <begin position="180"/>
        <end position="201"/>
    </location>
</feature>
<dbReference type="Proteomes" id="UP000824071">
    <property type="component" value="Unassembled WGS sequence"/>
</dbReference>
<keyword evidence="2" id="KW-1133">Transmembrane helix</keyword>
<feature type="transmembrane region" description="Helical" evidence="2">
    <location>
        <begin position="142"/>
        <end position="160"/>
    </location>
</feature>
<keyword evidence="1" id="KW-0378">Hydrolase</keyword>
<dbReference type="InterPro" id="IPR045768">
    <property type="entry name" value="SpoIIE_N"/>
</dbReference>
<dbReference type="Pfam" id="PF19732">
    <property type="entry name" value="SpoIIE_N"/>
    <property type="match status" value="1"/>
</dbReference>
<dbReference type="PANTHER" id="PTHR43156">
    <property type="entry name" value="STAGE II SPORULATION PROTEIN E-RELATED"/>
    <property type="match status" value="1"/>
</dbReference>
<evidence type="ECO:0000313" key="5">
    <source>
        <dbReference type="Proteomes" id="UP000824071"/>
    </source>
</evidence>
<feature type="transmembrane region" description="Helical" evidence="2">
    <location>
        <begin position="83"/>
        <end position="100"/>
    </location>
</feature>
<feature type="domain" description="PPM-type phosphatase" evidence="3">
    <location>
        <begin position="563"/>
        <end position="767"/>
    </location>
</feature>
<accession>A0A9D1IH94</accession>
<reference evidence="4" key="2">
    <citation type="journal article" date="2021" name="PeerJ">
        <title>Extensive microbial diversity within the chicken gut microbiome revealed by metagenomics and culture.</title>
        <authorList>
            <person name="Gilroy R."/>
            <person name="Ravi A."/>
            <person name="Getino M."/>
            <person name="Pursley I."/>
            <person name="Horton D.L."/>
            <person name="Alikhan N.F."/>
            <person name="Baker D."/>
            <person name="Gharbi K."/>
            <person name="Hall N."/>
            <person name="Watson M."/>
            <person name="Adriaenssens E.M."/>
            <person name="Foster-Nyarko E."/>
            <person name="Jarju S."/>
            <person name="Secka A."/>
            <person name="Antonio M."/>
            <person name="Oren A."/>
            <person name="Chaudhuri R.R."/>
            <person name="La Ragione R."/>
            <person name="Hildebrand F."/>
            <person name="Pallen M.J."/>
        </authorList>
    </citation>
    <scope>NUCLEOTIDE SEQUENCE</scope>
    <source>
        <strain evidence="4">ChiGjej1B1-19959</strain>
    </source>
</reference>
<feature type="transmembrane region" description="Helical" evidence="2">
    <location>
        <begin position="208"/>
        <end position="233"/>
    </location>
</feature>
<protein>
    <submittedName>
        <fullName evidence="4">SpoIIE family protein phosphatase</fullName>
    </submittedName>
</protein>
<feature type="transmembrane region" description="Helical" evidence="2">
    <location>
        <begin position="264"/>
        <end position="283"/>
    </location>
</feature>
<dbReference type="SUPFAM" id="SSF81606">
    <property type="entry name" value="PP2C-like"/>
    <property type="match status" value="1"/>
</dbReference>
<reference evidence="4" key="1">
    <citation type="submission" date="2020-10" db="EMBL/GenBank/DDBJ databases">
        <authorList>
            <person name="Gilroy R."/>
        </authorList>
    </citation>
    <scope>NUCLEOTIDE SEQUENCE</scope>
    <source>
        <strain evidence="4">ChiGjej1B1-19959</strain>
    </source>
</reference>
<organism evidence="4 5">
    <name type="scientific">Candidatus Fimenecus excrementigallinarum</name>
    <dbReference type="NCBI Taxonomy" id="2840816"/>
    <lineage>
        <taxon>Bacteria</taxon>
        <taxon>Bacillati</taxon>
        <taxon>Bacillota</taxon>
        <taxon>Clostridia</taxon>
        <taxon>Candidatus Fimenecus</taxon>
    </lineage>
</organism>
<evidence type="ECO:0000256" key="1">
    <source>
        <dbReference type="ARBA" id="ARBA00022801"/>
    </source>
</evidence>
<feature type="transmembrane region" description="Helical" evidence="2">
    <location>
        <begin position="50"/>
        <end position="76"/>
    </location>
</feature>
<dbReference type="InterPro" id="IPR036457">
    <property type="entry name" value="PPM-type-like_dom_sf"/>
</dbReference>
<dbReference type="GO" id="GO:0016791">
    <property type="term" value="F:phosphatase activity"/>
    <property type="evidence" value="ECO:0007669"/>
    <property type="project" value="TreeGrafter"/>
</dbReference>
<keyword evidence="2" id="KW-0812">Transmembrane</keyword>
<keyword evidence="2" id="KW-0472">Membrane</keyword>
<evidence type="ECO:0000256" key="2">
    <source>
        <dbReference type="SAM" id="Phobius"/>
    </source>
</evidence>
<feature type="transmembrane region" description="Helical" evidence="2">
    <location>
        <begin position="106"/>
        <end position="130"/>
    </location>
</feature>
<proteinExistence type="predicted"/>
<dbReference type="Pfam" id="PF07228">
    <property type="entry name" value="SpoIIE"/>
    <property type="match status" value="1"/>
</dbReference>
<feature type="transmembrane region" description="Helical" evidence="2">
    <location>
        <begin position="239"/>
        <end position="257"/>
    </location>
</feature>
<evidence type="ECO:0000313" key="4">
    <source>
        <dbReference type="EMBL" id="HIU35974.1"/>
    </source>
</evidence>
<comment type="caution">
    <text evidence="4">The sequence shown here is derived from an EMBL/GenBank/DDBJ whole genome shotgun (WGS) entry which is preliminary data.</text>
</comment>
<feature type="transmembrane region" description="Helical" evidence="2">
    <location>
        <begin position="26"/>
        <end position="44"/>
    </location>
</feature>
<dbReference type="InterPro" id="IPR001932">
    <property type="entry name" value="PPM-type_phosphatase-like_dom"/>
</dbReference>
<dbReference type="SMART" id="SM00331">
    <property type="entry name" value="PP2C_SIG"/>
    <property type="match status" value="1"/>
</dbReference>
<dbReference type="AlphaFoldDB" id="A0A9D1IH94"/>
<dbReference type="Gene3D" id="3.60.40.10">
    <property type="entry name" value="PPM-type phosphatase domain"/>
    <property type="match status" value="1"/>
</dbReference>
<name>A0A9D1IH94_9FIRM</name>
<evidence type="ECO:0000259" key="3">
    <source>
        <dbReference type="SMART" id="SM00331"/>
    </source>
</evidence>
<dbReference type="PANTHER" id="PTHR43156:SF2">
    <property type="entry name" value="STAGE II SPORULATION PROTEIN E"/>
    <property type="match status" value="1"/>
</dbReference>
<gene>
    <name evidence="4" type="ORF">IAC53_05130</name>
</gene>
<dbReference type="InterPro" id="IPR052016">
    <property type="entry name" value="Bact_Sigma-Reg"/>
</dbReference>